<name>A0A8H3IEN5_9LECA</name>
<feature type="domain" description="RING-type" evidence="9">
    <location>
        <begin position="277"/>
        <end position="498"/>
    </location>
</feature>
<dbReference type="GO" id="GO:0016740">
    <property type="term" value="F:transferase activity"/>
    <property type="evidence" value="ECO:0007669"/>
    <property type="project" value="UniProtKB-KW"/>
</dbReference>
<comment type="caution">
    <text evidence="10">The sequence shown here is derived from an EMBL/GenBank/DDBJ whole genome shotgun (WGS) entry which is preliminary data.</text>
</comment>
<evidence type="ECO:0000256" key="7">
    <source>
        <dbReference type="ARBA" id="ARBA00022833"/>
    </source>
</evidence>
<dbReference type="PROSITE" id="PS51873">
    <property type="entry name" value="TRIAD"/>
    <property type="match status" value="1"/>
</dbReference>
<dbReference type="EMBL" id="CAJPDT010000019">
    <property type="protein sequence ID" value="CAF9917965.1"/>
    <property type="molecule type" value="Genomic_DNA"/>
</dbReference>
<protein>
    <recommendedName>
        <fullName evidence="9">RING-type domain-containing protein</fullName>
    </recommendedName>
</protein>
<keyword evidence="7" id="KW-0862">Zinc</keyword>
<reference evidence="10" key="1">
    <citation type="submission" date="2021-03" db="EMBL/GenBank/DDBJ databases">
        <authorList>
            <person name="Tagirdzhanova G."/>
        </authorList>
    </citation>
    <scope>NUCLEOTIDE SEQUENCE</scope>
</reference>
<feature type="region of interest" description="Disordered" evidence="8">
    <location>
        <begin position="493"/>
        <end position="518"/>
    </location>
</feature>
<comment type="pathway">
    <text evidence="1">Protein modification; protein ubiquitination.</text>
</comment>
<dbReference type="GO" id="GO:0008270">
    <property type="term" value="F:zinc ion binding"/>
    <property type="evidence" value="ECO:0007669"/>
    <property type="project" value="UniProtKB-KW"/>
</dbReference>
<sequence>MDRHPARDVIDLLSEEDSDGHEDSDDSFFNNYINDEVSAVHISPVRSRTPPPNLSGSRTTVSPYDTCLAEILEVFPDISREHIQSLYNNLNHEDGPYAQTPAQILIEKVLDGGNYPKERDRIKELKRKRSDRNSDEEEAARWKFADMRDNALEYSKVAKVALQEAFELVPSKFIIEKFKEHSHYYGTFFAILEAERSYATATNPPYTRLKARRVTSGRSSAAMMAELREDGYEFEELKREIDSAQHRRTREDGKIIAAKEIETAQEAQDREHRARGEVMDCACCFDTVTVLKITHCNGDEPHFFCLDCAQQNANTDIGNSRYGLRCMDGSGCTATFSRQERQRFLDAKSVEKIERLQQQDEIRLADLPNLCTCPFCDFAAICPPIEEDKEFRCHNPECEEMLSFQVSCRLCKAKSHIPLSCDEFKKENGVSERRIIEEARTEALIRTCGKCKIRILKEDGCNKVICTKCYAVLCDYCGKDISKQMYNHFDGQGRAPPGVNTDDKTGKCPLYDESHKRKDEQVDKAEKEAMAKVRAEHPDLSEEDLKIKFAKGIHSSSNRHHGNHHHHVHAIYGDIPPHHIHHHRHHGHGIGDAAMFALYNREPGAALDAMFDGVDNLLDGHRGIAPHAVQQAREQGRQAREPMREHQQGHHQQLHYQREALLRQQQHITDLAHQRNVLIRQQTLQENAQRLEQARRTAGLNQAFQTHRARMAAIDDPMYAPLPFLNGPQAADIPGPRENDQAFENNAAARNEGVSDDVRAKRQPNKVRQRTVEERLSGLGGVMDHELRTPRRDINDFRRRTAELHAERTAERVAEGRPFHLDSSDPPRMPDEFDFPRAPRRRNPIPHVGFNPWVAGANVDQTYL</sequence>
<evidence type="ECO:0000256" key="1">
    <source>
        <dbReference type="ARBA" id="ARBA00004906"/>
    </source>
</evidence>
<dbReference type="Gene3D" id="1.20.120.1750">
    <property type="match status" value="1"/>
</dbReference>
<keyword evidence="2" id="KW-0808">Transferase</keyword>
<evidence type="ECO:0000256" key="4">
    <source>
        <dbReference type="ARBA" id="ARBA00022737"/>
    </source>
</evidence>
<gene>
    <name evidence="10" type="ORF">IMSHALPRED_003796</name>
</gene>
<accession>A0A8H3IEN5</accession>
<keyword evidence="4" id="KW-0677">Repeat</keyword>
<evidence type="ECO:0000256" key="6">
    <source>
        <dbReference type="ARBA" id="ARBA00022786"/>
    </source>
</evidence>
<dbReference type="Pfam" id="PF26200">
    <property type="entry name" value="Rcat_RNF216"/>
    <property type="match status" value="1"/>
</dbReference>
<dbReference type="AlphaFoldDB" id="A0A8H3IEN5"/>
<dbReference type="Proteomes" id="UP000664534">
    <property type="component" value="Unassembled WGS sequence"/>
</dbReference>
<evidence type="ECO:0000256" key="8">
    <source>
        <dbReference type="SAM" id="MobiDB-lite"/>
    </source>
</evidence>
<dbReference type="InterPro" id="IPR051628">
    <property type="entry name" value="LUBAC_E3_Ligases"/>
</dbReference>
<dbReference type="InterPro" id="IPR044066">
    <property type="entry name" value="TRIAD_supradom"/>
</dbReference>
<dbReference type="CDD" id="cd16630">
    <property type="entry name" value="RING-HC_RBR_RNF216"/>
    <property type="match status" value="1"/>
</dbReference>
<dbReference type="PANTHER" id="PTHR22770:SF47">
    <property type="entry name" value="E3 UBIQUITIN-PROTEIN LIGASE RNF216"/>
    <property type="match status" value="1"/>
</dbReference>
<evidence type="ECO:0000256" key="5">
    <source>
        <dbReference type="ARBA" id="ARBA00022771"/>
    </source>
</evidence>
<keyword evidence="11" id="KW-1185">Reference proteome</keyword>
<feature type="compositionally biased region" description="Basic and acidic residues" evidence="8">
    <location>
        <begin position="501"/>
        <end position="518"/>
    </location>
</feature>
<keyword evidence="6" id="KW-0833">Ubl conjugation pathway</keyword>
<dbReference type="SUPFAM" id="SSF57850">
    <property type="entry name" value="RING/U-box"/>
    <property type="match status" value="2"/>
</dbReference>
<dbReference type="InterPro" id="IPR047544">
    <property type="entry name" value="RING-HC_RBR_RNF216"/>
</dbReference>
<proteinExistence type="predicted"/>
<evidence type="ECO:0000259" key="9">
    <source>
        <dbReference type="PROSITE" id="PS51873"/>
    </source>
</evidence>
<evidence type="ECO:0000313" key="11">
    <source>
        <dbReference type="Proteomes" id="UP000664534"/>
    </source>
</evidence>
<dbReference type="PANTHER" id="PTHR22770">
    <property type="entry name" value="UBIQUITIN CONJUGATING ENZYME 7 INTERACTING PROTEIN-RELATED"/>
    <property type="match status" value="1"/>
</dbReference>
<feature type="region of interest" description="Disordered" evidence="8">
    <location>
        <begin position="748"/>
        <end position="768"/>
    </location>
</feature>
<evidence type="ECO:0000256" key="2">
    <source>
        <dbReference type="ARBA" id="ARBA00022679"/>
    </source>
</evidence>
<evidence type="ECO:0000313" key="10">
    <source>
        <dbReference type="EMBL" id="CAF9917965.1"/>
    </source>
</evidence>
<keyword evidence="3" id="KW-0479">Metal-binding</keyword>
<evidence type="ECO:0000256" key="3">
    <source>
        <dbReference type="ARBA" id="ARBA00022723"/>
    </source>
</evidence>
<organism evidence="10 11">
    <name type="scientific">Imshaugia aleurites</name>
    <dbReference type="NCBI Taxonomy" id="172621"/>
    <lineage>
        <taxon>Eukaryota</taxon>
        <taxon>Fungi</taxon>
        <taxon>Dikarya</taxon>
        <taxon>Ascomycota</taxon>
        <taxon>Pezizomycotina</taxon>
        <taxon>Lecanoromycetes</taxon>
        <taxon>OSLEUM clade</taxon>
        <taxon>Lecanoromycetidae</taxon>
        <taxon>Lecanorales</taxon>
        <taxon>Lecanorineae</taxon>
        <taxon>Parmeliaceae</taxon>
        <taxon>Imshaugia</taxon>
    </lineage>
</organism>
<dbReference type="InterPro" id="IPR047545">
    <property type="entry name" value="BRcat_RBR_RNF216"/>
</dbReference>
<dbReference type="OrthoDB" id="10009520at2759"/>
<dbReference type="CDD" id="cd20339">
    <property type="entry name" value="BRcat_RBR_RNF216"/>
    <property type="match status" value="1"/>
</dbReference>
<keyword evidence="5" id="KW-0863">Zinc-finger</keyword>